<reference evidence="2" key="1">
    <citation type="submission" date="2023-02" db="EMBL/GenBank/DDBJ databases">
        <title>Kitasatospora phosalacinea NBRC 14362.</title>
        <authorList>
            <person name="Ichikawa N."/>
            <person name="Sato H."/>
            <person name="Tonouchi N."/>
        </authorList>
    </citation>
    <scope>NUCLEOTIDE SEQUENCE</scope>
    <source>
        <strain evidence="2">NBRC 14362</strain>
    </source>
</reference>
<evidence type="ECO:0000313" key="2">
    <source>
        <dbReference type="EMBL" id="GLW56088.1"/>
    </source>
</evidence>
<organism evidence="2 3">
    <name type="scientific">Kitasatospora phosalacinea</name>
    <dbReference type="NCBI Taxonomy" id="2065"/>
    <lineage>
        <taxon>Bacteria</taxon>
        <taxon>Bacillati</taxon>
        <taxon>Actinomycetota</taxon>
        <taxon>Actinomycetes</taxon>
        <taxon>Kitasatosporales</taxon>
        <taxon>Streptomycetaceae</taxon>
        <taxon>Kitasatospora</taxon>
    </lineage>
</organism>
<protein>
    <submittedName>
        <fullName evidence="2">Uncharacterized protein</fullName>
    </submittedName>
</protein>
<proteinExistence type="predicted"/>
<name>A0A9W6PJM2_9ACTN</name>
<dbReference type="EMBL" id="BSRX01000024">
    <property type="protein sequence ID" value="GLW56088.1"/>
    <property type="molecule type" value="Genomic_DNA"/>
</dbReference>
<gene>
    <name evidence="2" type="ORF">Kpho01_40990</name>
</gene>
<evidence type="ECO:0000313" key="3">
    <source>
        <dbReference type="Proteomes" id="UP001165143"/>
    </source>
</evidence>
<sequence>MLPGRYDRSGEIHCLPWTLHPVRDAEAYGVAVRAADAAFEAAGERGRGGGPGRVPGRALSQARVPFFER</sequence>
<accession>A0A9W6PJM2</accession>
<comment type="caution">
    <text evidence="2">The sequence shown here is derived from an EMBL/GenBank/DDBJ whole genome shotgun (WGS) entry which is preliminary data.</text>
</comment>
<dbReference type="Proteomes" id="UP001165143">
    <property type="component" value="Unassembled WGS sequence"/>
</dbReference>
<dbReference type="AlphaFoldDB" id="A0A9W6PJM2"/>
<evidence type="ECO:0000256" key="1">
    <source>
        <dbReference type="SAM" id="MobiDB-lite"/>
    </source>
</evidence>
<feature type="region of interest" description="Disordered" evidence="1">
    <location>
        <begin position="43"/>
        <end position="69"/>
    </location>
</feature>